<accession>K0NEM2</accession>
<evidence type="ECO:0000256" key="6">
    <source>
        <dbReference type="ARBA" id="ARBA00022777"/>
    </source>
</evidence>
<dbReference type="PROSITE" id="PS50110">
    <property type="entry name" value="RESPONSE_REGULATORY"/>
    <property type="match status" value="2"/>
</dbReference>
<feature type="domain" description="Histidine kinase" evidence="10">
    <location>
        <begin position="292"/>
        <end position="509"/>
    </location>
</feature>
<dbReference type="RefSeq" id="WP_014956712.1">
    <property type="nucleotide sequence ID" value="NC_018645.1"/>
</dbReference>
<dbReference type="KEGG" id="dto:TOL2_C12020"/>
<protein>
    <recommendedName>
        <fullName evidence="2">histidine kinase</fullName>
        <ecNumber evidence="2">2.7.13.3</ecNumber>
    </recommendedName>
</protein>
<evidence type="ECO:0000256" key="4">
    <source>
        <dbReference type="ARBA" id="ARBA00022679"/>
    </source>
</evidence>
<name>K0NEM2_DESTT</name>
<dbReference type="PROSITE" id="PS50109">
    <property type="entry name" value="HIS_KIN"/>
    <property type="match status" value="1"/>
</dbReference>
<keyword evidence="8" id="KW-0902">Two-component regulatory system</keyword>
<dbReference type="InterPro" id="IPR003661">
    <property type="entry name" value="HisK_dim/P_dom"/>
</dbReference>
<dbReference type="InterPro" id="IPR035965">
    <property type="entry name" value="PAS-like_dom_sf"/>
</dbReference>
<dbReference type="SUPFAM" id="SSF55785">
    <property type="entry name" value="PYP-like sensor domain (PAS domain)"/>
    <property type="match status" value="1"/>
</dbReference>
<evidence type="ECO:0000256" key="8">
    <source>
        <dbReference type="ARBA" id="ARBA00023012"/>
    </source>
</evidence>
<dbReference type="CDD" id="cd00130">
    <property type="entry name" value="PAS"/>
    <property type="match status" value="1"/>
</dbReference>
<dbReference type="InterPro" id="IPR036890">
    <property type="entry name" value="HATPase_C_sf"/>
</dbReference>
<gene>
    <name evidence="13" type="ordered locus">TOL2_C12020</name>
</gene>
<dbReference type="SUPFAM" id="SSF47384">
    <property type="entry name" value="Homodimeric domain of signal transducing histidine kinase"/>
    <property type="match status" value="1"/>
</dbReference>
<evidence type="ECO:0000259" key="11">
    <source>
        <dbReference type="PROSITE" id="PS50110"/>
    </source>
</evidence>
<keyword evidence="7" id="KW-0067">ATP-binding</keyword>
<dbReference type="Gene3D" id="3.40.50.2300">
    <property type="match status" value="2"/>
</dbReference>
<dbReference type="InterPro" id="IPR003594">
    <property type="entry name" value="HATPase_dom"/>
</dbReference>
<evidence type="ECO:0000256" key="9">
    <source>
        <dbReference type="PROSITE-ProRule" id="PRU00169"/>
    </source>
</evidence>
<organism evidence="13 14">
    <name type="scientific">Desulfobacula toluolica (strain DSM 7467 / Tol2)</name>
    <dbReference type="NCBI Taxonomy" id="651182"/>
    <lineage>
        <taxon>Bacteria</taxon>
        <taxon>Pseudomonadati</taxon>
        <taxon>Thermodesulfobacteriota</taxon>
        <taxon>Desulfobacteria</taxon>
        <taxon>Desulfobacterales</taxon>
        <taxon>Desulfobacteraceae</taxon>
        <taxon>Desulfobacula</taxon>
    </lineage>
</organism>
<dbReference type="Gene3D" id="1.10.287.130">
    <property type="match status" value="1"/>
</dbReference>
<dbReference type="STRING" id="651182.TOL2_C12020"/>
<comment type="catalytic activity">
    <reaction evidence="1">
        <text>ATP + protein L-histidine = ADP + protein N-phospho-L-histidine.</text>
        <dbReference type="EC" id="2.7.13.3"/>
    </reaction>
</comment>
<evidence type="ECO:0000256" key="3">
    <source>
        <dbReference type="ARBA" id="ARBA00022553"/>
    </source>
</evidence>
<dbReference type="Pfam" id="PF00072">
    <property type="entry name" value="Response_reg"/>
    <property type="match status" value="2"/>
</dbReference>
<dbReference type="HOGENOM" id="CLU_000445_114_51_7"/>
<evidence type="ECO:0000313" key="13">
    <source>
        <dbReference type="EMBL" id="CCK79365.1"/>
    </source>
</evidence>
<dbReference type="PROSITE" id="PS50112">
    <property type="entry name" value="PAS"/>
    <property type="match status" value="1"/>
</dbReference>
<dbReference type="CDD" id="cd00156">
    <property type="entry name" value="REC"/>
    <property type="match status" value="1"/>
</dbReference>
<dbReference type="InterPro" id="IPR004358">
    <property type="entry name" value="Sig_transdc_His_kin-like_C"/>
</dbReference>
<dbReference type="Gene3D" id="3.30.565.10">
    <property type="entry name" value="Histidine kinase-like ATPase, C-terminal domain"/>
    <property type="match status" value="1"/>
</dbReference>
<dbReference type="InterPro" id="IPR013767">
    <property type="entry name" value="PAS_fold"/>
</dbReference>
<keyword evidence="5" id="KW-0547">Nucleotide-binding</keyword>
<dbReference type="NCBIfam" id="TIGR00229">
    <property type="entry name" value="sensory_box"/>
    <property type="match status" value="1"/>
</dbReference>
<proteinExistence type="predicted"/>
<feature type="domain" description="Response regulatory" evidence="11">
    <location>
        <begin position="530"/>
        <end position="646"/>
    </location>
</feature>
<dbReference type="SMART" id="SM00387">
    <property type="entry name" value="HATPase_c"/>
    <property type="match status" value="1"/>
</dbReference>
<dbReference type="InterPro" id="IPR011006">
    <property type="entry name" value="CheY-like_superfamily"/>
</dbReference>
<dbReference type="SUPFAM" id="SSF55874">
    <property type="entry name" value="ATPase domain of HSP90 chaperone/DNA topoisomerase II/histidine kinase"/>
    <property type="match status" value="1"/>
</dbReference>
<feature type="modified residue" description="4-aspartylphosphate" evidence="9">
    <location>
        <position position="54"/>
    </location>
</feature>
<dbReference type="InterPro" id="IPR000014">
    <property type="entry name" value="PAS"/>
</dbReference>
<dbReference type="PANTHER" id="PTHR43065:SF46">
    <property type="entry name" value="C4-DICARBOXYLATE TRANSPORT SENSOR PROTEIN DCTB"/>
    <property type="match status" value="1"/>
</dbReference>
<dbReference type="InterPro" id="IPR001789">
    <property type="entry name" value="Sig_transdc_resp-reg_receiver"/>
</dbReference>
<dbReference type="EMBL" id="FO203503">
    <property type="protein sequence ID" value="CCK79365.1"/>
    <property type="molecule type" value="Genomic_DNA"/>
</dbReference>
<dbReference type="PRINTS" id="PR00344">
    <property type="entry name" value="BCTRLSENSOR"/>
</dbReference>
<keyword evidence="3 9" id="KW-0597">Phosphoprotein</keyword>
<dbReference type="InterPro" id="IPR036097">
    <property type="entry name" value="HisK_dim/P_sf"/>
</dbReference>
<dbReference type="GO" id="GO:0000155">
    <property type="term" value="F:phosphorelay sensor kinase activity"/>
    <property type="evidence" value="ECO:0007669"/>
    <property type="project" value="InterPro"/>
</dbReference>
<dbReference type="PANTHER" id="PTHR43065">
    <property type="entry name" value="SENSOR HISTIDINE KINASE"/>
    <property type="match status" value="1"/>
</dbReference>
<dbReference type="SUPFAM" id="SSF52172">
    <property type="entry name" value="CheY-like"/>
    <property type="match status" value="2"/>
</dbReference>
<dbReference type="Gene3D" id="3.30.450.20">
    <property type="entry name" value="PAS domain"/>
    <property type="match status" value="1"/>
</dbReference>
<feature type="domain" description="Response regulatory" evidence="11">
    <location>
        <begin position="5"/>
        <end position="119"/>
    </location>
</feature>
<evidence type="ECO:0000256" key="7">
    <source>
        <dbReference type="ARBA" id="ARBA00022840"/>
    </source>
</evidence>
<dbReference type="EC" id="2.7.13.3" evidence="2"/>
<keyword evidence="14" id="KW-1185">Reference proteome</keyword>
<evidence type="ECO:0000259" key="12">
    <source>
        <dbReference type="PROSITE" id="PS50112"/>
    </source>
</evidence>
<evidence type="ECO:0000259" key="10">
    <source>
        <dbReference type="PROSITE" id="PS50109"/>
    </source>
</evidence>
<dbReference type="InterPro" id="IPR005467">
    <property type="entry name" value="His_kinase_dom"/>
</dbReference>
<evidence type="ECO:0000256" key="1">
    <source>
        <dbReference type="ARBA" id="ARBA00000085"/>
    </source>
</evidence>
<dbReference type="Proteomes" id="UP000007347">
    <property type="component" value="Chromosome"/>
</dbReference>
<dbReference type="GO" id="GO:0006355">
    <property type="term" value="P:regulation of DNA-templated transcription"/>
    <property type="evidence" value="ECO:0007669"/>
    <property type="project" value="InterPro"/>
</dbReference>
<feature type="domain" description="PAS" evidence="12">
    <location>
        <begin position="138"/>
        <end position="213"/>
    </location>
</feature>
<dbReference type="SMART" id="SM00448">
    <property type="entry name" value="REC"/>
    <property type="match status" value="2"/>
</dbReference>
<keyword evidence="6 13" id="KW-0418">Kinase</keyword>
<dbReference type="CDD" id="cd00082">
    <property type="entry name" value="HisKA"/>
    <property type="match status" value="1"/>
</dbReference>
<dbReference type="AlphaFoldDB" id="K0NEM2"/>
<evidence type="ECO:0000256" key="5">
    <source>
        <dbReference type="ARBA" id="ARBA00022741"/>
    </source>
</evidence>
<feature type="modified residue" description="4-aspartylphosphate" evidence="9">
    <location>
        <position position="581"/>
    </location>
</feature>
<dbReference type="Pfam" id="PF00989">
    <property type="entry name" value="PAS"/>
    <property type="match status" value="1"/>
</dbReference>
<reference evidence="13 14" key="1">
    <citation type="journal article" date="2013" name="Environ. Microbiol.">
        <title>Complete genome, catabolic sub-proteomes and key-metabolites of Desulfobacula toluolica Tol2, a marine, aromatic compound-degrading, sulfate-reducing bacterium.</title>
        <authorList>
            <person name="Wohlbrand L."/>
            <person name="Jacob J.H."/>
            <person name="Kube M."/>
            <person name="Mussmann M."/>
            <person name="Jarling R."/>
            <person name="Beck A."/>
            <person name="Amann R."/>
            <person name="Wilkes H."/>
            <person name="Reinhardt R."/>
            <person name="Rabus R."/>
        </authorList>
    </citation>
    <scope>NUCLEOTIDE SEQUENCE [LARGE SCALE GENOMIC DNA]</scope>
    <source>
        <strain evidence="14">DSM 7467 / Tol2</strain>
    </source>
</reference>
<dbReference type="SMART" id="SM00091">
    <property type="entry name" value="PAS"/>
    <property type="match status" value="1"/>
</dbReference>
<keyword evidence="4" id="KW-0808">Transferase</keyword>
<sequence length="653" mass="73644">MRSEQILVVDDEKRIVENISFCLKREGFQTVGGYDGDQAIRIFEQQKFDLVLLDMNMPGKSGYDVMEHILGVDEDVLIIIISGYASIESAVKALKLGAWDYLKKPFEYADLIKTVTNALAQKKLINDKKAICARLEASEKQYEYMVNNSPDLIFTLDQDGCFTFVNHQFEKLLDFSSEDLLGTRFKDILHNGDISKAADLIRFEKYEQQINGGQFMHFRFKKAKTGNLWSDPYESFAFMELKATPMHLPAGHGRDEFNGVYAVARDVTERISLEDQLRQAQKMEAIGTLAGGIAHDFNNILMGIQGYASLVRSGFDCDSEEYKRLANIDEYVFNGAEMARQLLGFSMKTYQETGPVNLNYLLKMSAKMFGRTKKDIVINQYLEKDLWSTIVDEGQIKQVLLNLFVNAWQAMPDGGKITIKSENIVMDDCGFENFGKYVKVTVSDTGIGMDDEIIPRIFDPFFTTKNRGQGTGLGLATAYGIIKSHKGIFKVESKSGKGSSFMFFLPAEKTKANICKDPEENKIIFSGKGSILLVDDEKGVVEVCSEMLESLGYQVNAVSSGSEAIEILKTGNLKIDLIILDMIMPQMNGRETFEKIREIDPEIKVLISSGYSRESEIEKMMKHSCDRFIFKPFDITTLSEKLNEVFSIPVKSL</sequence>
<dbReference type="Pfam" id="PF02518">
    <property type="entry name" value="HATPase_c"/>
    <property type="match status" value="1"/>
</dbReference>
<evidence type="ECO:0000256" key="2">
    <source>
        <dbReference type="ARBA" id="ARBA00012438"/>
    </source>
</evidence>
<evidence type="ECO:0000313" key="14">
    <source>
        <dbReference type="Proteomes" id="UP000007347"/>
    </source>
</evidence>
<dbReference type="OrthoDB" id="9761600at2"/>
<dbReference type="GO" id="GO:0005524">
    <property type="term" value="F:ATP binding"/>
    <property type="evidence" value="ECO:0007669"/>
    <property type="project" value="UniProtKB-KW"/>
</dbReference>